<organism evidence="2 3">
    <name type="scientific">Cymbomonas tetramitiformis</name>
    <dbReference type="NCBI Taxonomy" id="36881"/>
    <lineage>
        <taxon>Eukaryota</taxon>
        <taxon>Viridiplantae</taxon>
        <taxon>Chlorophyta</taxon>
        <taxon>Pyramimonadophyceae</taxon>
        <taxon>Pyramimonadales</taxon>
        <taxon>Pyramimonadaceae</taxon>
        <taxon>Cymbomonas</taxon>
    </lineage>
</organism>
<evidence type="ECO:0000313" key="3">
    <source>
        <dbReference type="Proteomes" id="UP001190700"/>
    </source>
</evidence>
<dbReference type="AlphaFoldDB" id="A0AAE0L0Y1"/>
<protein>
    <submittedName>
        <fullName evidence="2">Uncharacterized protein</fullName>
    </submittedName>
</protein>
<evidence type="ECO:0000256" key="1">
    <source>
        <dbReference type="SAM" id="Phobius"/>
    </source>
</evidence>
<gene>
    <name evidence="2" type="ORF">CYMTET_23426</name>
</gene>
<sequence>MTQIEVLSRGKNKADWAKRLTLLIAAVCAVSLLTFFLQQLKALQLAASMNTDLPQDAEAVRAETSVAFPLTSGDLEQPVSQAPSPQRSKKKNVAYKDLAGTLGRYYVEHMLGENLSEGLTTYKMHTQFLSRNCTLAGCAPRPIVNLTSGTDADNIEWARSSMTGEACRQPSIPLHPFNFIESYSQEVKRIHALLKCRAAFAFLRQNDGERDAVSRSMSARWTFKDRSSEGEKWETSKTASEQLRDDILSSMQVRDRRYMLGLSVPTCVEGLRNEYRSGGGNRRVLKFFCEKDENNTLKYKPAFHSWSYSNLFSHRGGHASIAFMKQIARKPTTFVVANEKVKALAVKKKLPWAARILVFPMTLPQTWEGATREKYLGQVQALAREKSGQTFLFALGTLAKVFINNMWLANQNNSYVDIGSLLEGMLGLAPNELLHINLPVYKSTVA</sequence>
<feature type="transmembrane region" description="Helical" evidence="1">
    <location>
        <begin position="20"/>
        <end position="40"/>
    </location>
</feature>
<evidence type="ECO:0000313" key="2">
    <source>
        <dbReference type="EMBL" id="KAK3268053.1"/>
    </source>
</evidence>
<accession>A0AAE0L0Y1</accession>
<keyword evidence="1" id="KW-0472">Membrane</keyword>
<keyword evidence="1" id="KW-1133">Transmembrane helix</keyword>
<keyword evidence="3" id="KW-1185">Reference proteome</keyword>
<proteinExistence type="predicted"/>
<dbReference type="Proteomes" id="UP001190700">
    <property type="component" value="Unassembled WGS sequence"/>
</dbReference>
<keyword evidence="1" id="KW-0812">Transmembrane</keyword>
<name>A0AAE0L0Y1_9CHLO</name>
<dbReference type="EMBL" id="LGRX02012045">
    <property type="protein sequence ID" value="KAK3268053.1"/>
    <property type="molecule type" value="Genomic_DNA"/>
</dbReference>
<reference evidence="2 3" key="1">
    <citation type="journal article" date="2015" name="Genome Biol. Evol.">
        <title>Comparative Genomics of a Bacterivorous Green Alga Reveals Evolutionary Causalities and Consequences of Phago-Mixotrophic Mode of Nutrition.</title>
        <authorList>
            <person name="Burns J.A."/>
            <person name="Paasch A."/>
            <person name="Narechania A."/>
            <person name="Kim E."/>
        </authorList>
    </citation>
    <scope>NUCLEOTIDE SEQUENCE [LARGE SCALE GENOMIC DNA]</scope>
    <source>
        <strain evidence="2 3">PLY_AMNH</strain>
    </source>
</reference>
<comment type="caution">
    <text evidence="2">The sequence shown here is derived from an EMBL/GenBank/DDBJ whole genome shotgun (WGS) entry which is preliminary data.</text>
</comment>